<accession>A0A1X2IRE7</accession>
<dbReference type="GO" id="GO:0034472">
    <property type="term" value="P:snRNA 3'-end processing"/>
    <property type="evidence" value="ECO:0007669"/>
    <property type="project" value="TreeGrafter"/>
</dbReference>
<dbReference type="Proteomes" id="UP000193560">
    <property type="component" value="Unassembled WGS sequence"/>
</dbReference>
<evidence type="ECO:0000313" key="2">
    <source>
        <dbReference type="Proteomes" id="UP000193560"/>
    </source>
</evidence>
<sequence>MLNYVETAQGAKAYHAVYPDLANLTANLYPELLDVVSFLLYDGKMSADFTSLVNKNFSIPLDELEQVLLKSEDKPDCTLKVLSRLQSTPLKDMQPRAKVVISTLLLPCLESDFDSRIVDAFISTWEYFHLFIPHEIWLWTINTLNTQDTIYEFDDLVKSPLLIFETDQRIFRSERLLLLWLHIRINGRNVMALINAQDSAILQLLLELCQEKKEDRNNQASLLLARKLICRYIHGVFIDDRDNLLTKTLHFQTYAANLIPMMIEYIPSMYIAFNFLPELIRQPQIEKQVFGVLLGCHLCEKYPMESYLALAEKSILPRLMRIAYPSPTSALAVTLNQQQQQSTTMENTRHHQPCLPSEYLLEIIPAFTHLSRAFPHFSPEILNALNDIQQGLPGPGSFISQEGNSKIILLLQLHKTLKETLEKVQVEADRMDDVNKSLMSI</sequence>
<dbReference type="AlphaFoldDB" id="A0A1X2IRE7"/>
<dbReference type="InterPro" id="IPR029321">
    <property type="entry name" value="INTS2"/>
</dbReference>
<dbReference type="GO" id="GO:0032039">
    <property type="term" value="C:integrator complex"/>
    <property type="evidence" value="ECO:0007669"/>
    <property type="project" value="InterPro"/>
</dbReference>
<gene>
    <name evidence="1" type="ORF">BCR42DRAFT_433988</name>
</gene>
<evidence type="ECO:0000313" key="1">
    <source>
        <dbReference type="EMBL" id="ORZ21065.1"/>
    </source>
</evidence>
<dbReference type="STRING" id="90262.A0A1X2IRE7"/>
<protein>
    <submittedName>
        <fullName evidence="1">Integrator complex subunit 2-domain-containing protein</fullName>
    </submittedName>
</protein>
<dbReference type="OrthoDB" id="3363059at2759"/>
<keyword evidence="2" id="KW-1185">Reference proteome</keyword>
<name>A0A1X2IRE7_9FUNG</name>
<comment type="caution">
    <text evidence="1">The sequence shown here is derived from an EMBL/GenBank/DDBJ whole genome shotgun (WGS) entry which is preliminary data.</text>
</comment>
<dbReference type="PANTHER" id="PTHR28608">
    <property type="entry name" value="INTEGRATOR COMPLEX SUBUNIT 2"/>
    <property type="match status" value="1"/>
</dbReference>
<dbReference type="PANTHER" id="PTHR28608:SF1">
    <property type="entry name" value="INTEGRATOR COMPLEX SUBUNIT 2"/>
    <property type="match status" value="1"/>
</dbReference>
<reference evidence="1 2" key="1">
    <citation type="submission" date="2016-07" db="EMBL/GenBank/DDBJ databases">
        <title>Pervasive Adenine N6-methylation of Active Genes in Fungi.</title>
        <authorList>
            <consortium name="DOE Joint Genome Institute"/>
            <person name="Mondo S.J."/>
            <person name="Dannebaum R.O."/>
            <person name="Kuo R.C."/>
            <person name="Labutti K."/>
            <person name="Haridas S."/>
            <person name="Kuo A."/>
            <person name="Salamov A."/>
            <person name="Ahrendt S.R."/>
            <person name="Lipzen A."/>
            <person name="Sullivan W."/>
            <person name="Andreopoulos W.B."/>
            <person name="Clum A."/>
            <person name="Lindquist E."/>
            <person name="Daum C."/>
            <person name="Ramamoorthy G.K."/>
            <person name="Gryganskyi A."/>
            <person name="Culley D."/>
            <person name="Magnuson J.K."/>
            <person name="James T.Y."/>
            <person name="O'Malley M.A."/>
            <person name="Stajich J.E."/>
            <person name="Spatafora J.W."/>
            <person name="Visel A."/>
            <person name="Grigoriev I.V."/>
        </authorList>
    </citation>
    <scope>NUCLEOTIDE SEQUENCE [LARGE SCALE GENOMIC DNA]</scope>
    <source>
        <strain evidence="1 2">NRRL 1336</strain>
    </source>
</reference>
<organism evidence="1 2">
    <name type="scientific">Absidia repens</name>
    <dbReference type="NCBI Taxonomy" id="90262"/>
    <lineage>
        <taxon>Eukaryota</taxon>
        <taxon>Fungi</taxon>
        <taxon>Fungi incertae sedis</taxon>
        <taxon>Mucoromycota</taxon>
        <taxon>Mucoromycotina</taxon>
        <taxon>Mucoromycetes</taxon>
        <taxon>Mucorales</taxon>
        <taxon>Cunninghamellaceae</taxon>
        <taxon>Absidia</taxon>
    </lineage>
</organism>
<dbReference type="Pfam" id="PF14750">
    <property type="entry name" value="INTS2"/>
    <property type="match status" value="2"/>
</dbReference>
<dbReference type="EMBL" id="MCGE01000005">
    <property type="protein sequence ID" value="ORZ21065.1"/>
    <property type="molecule type" value="Genomic_DNA"/>
</dbReference>
<proteinExistence type="predicted"/>